<comment type="caution">
    <text evidence="1">The sequence shown here is derived from an EMBL/GenBank/DDBJ whole genome shotgun (WGS) entry which is preliminary data.</text>
</comment>
<evidence type="ECO:0000313" key="1">
    <source>
        <dbReference type="EMBL" id="GAX17676.1"/>
    </source>
</evidence>
<protein>
    <submittedName>
        <fullName evidence="1">Uncharacterized protein</fullName>
    </submittedName>
</protein>
<name>A0A1Z5JUY3_FISSO</name>
<evidence type="ECO:0000313" key="2">
    <source>
        <dbReference type="Proteomes" id="UP000198406"/>
    </source>
</evidence>
<keyword evidence="2" id="KW-1185">Reference proteome</keyword>
<proteinExistence type="predicted"/>
<dbReference type="EMBL" id="BDSP01000120">
    <property type="protein sequence ID" value="GAX17676.1"/>
    <property type="molecule type" value="Genomic_DNA"/>
</dbReference>
<gene>
    <name evidence="1" type="ORF">FisN_10Lu393</name>
</gene>
<dbReference type="AlphaFoldDB" id="A0A1Z5JUY3"/>
<reference evidence="1 2" key="1">
    <citation type="journal article" date="2015" name="Plant Cell">
        <title>Oil accumulation by the oleaginous diatom Fistulifera solaris as revealed by the genome and transcriptome.</title>
        <authorList>
            <person name="Tanaka T."/>
            <person name="Maeda Y."/>
            <person name="Veluchamy A."/>
            <person name="Tanaka M."/>
            <person name="Abida H."/>
            <person name="Marechal E."/>
            <person name="Bowler C."/>
            <person name="Muto M."/>
            <person name="Sunaga Y."/>
            <person name="Tanaka M."/>
            <person name="Yoshino T."/>
            <person name="Taniguchi T."/>
            <person name="Fukuda Y."/>
            <person name="Nemoto M."/>
            <person name="Matsumoto M."/>
            <person name="Wong P.S."/>
            <person name="Aburatani S."/>
            <person name="Fujibuchi W."/>
        </authorList>
    </citation>
    <scope>NUCLEOTIDE SEQUENCE [LARGE SCALE GENOMIC DNA]</scope>
    <source>
        <strain evidence="1 2">JPCC DA0580</strain>
    </source>
</reference>
<dbReference type="Proteomes" id="UP000198406">
    <property type="component" value="Unassembled WGS sequence"/>
</dbReference>
<accession>A0A1Z5JUY3</accession>
<dbReference type="InParanoid" id="A0A1Z5JUY3"/>
<organism evidence="1 2">
    <name type="scientific">Fistulifera solaris</name>
    <name type="common">Oleaginous diatom</name>
    <dbReference type="NCBI Taxonomy" id="1519565"/>
    <lineage>
        <taxon>Eukaryota</taxon>
        <taxon>Sar</taxon>
        <taxon>Stramenopiles</taxon>
        <taxon>Ochrophyta</taxon>
        <taxon>Bacillariophyta</taxon>
        <taxon>Bacillariophyceae</taxon>
        <taxon>Bacillariophycidae</taxon>
        <taxon>Naviculales</taxon>
        <taxon>Naviculaceae</taxon>
        <taxon>Fistulifera</taxon>
    </lineage>
</organism>
<sequence length="283" mass="31519">MALQFVAEVVQCTFQEDHGRERVPTIVKRFRKTSGIEPEYLEKTALDIQGFTSYETMLESEGRLFGNPGAAVRRETGLLPHTWFTPCESIGGDCCILNTQRIIQVLMSLVKENGIAVGDPRVWGHPFDEISRPAHRIWGDLDEPLVSSILPQLLLVCRNTPLQYLSDRSHLITVLDLLHRHLKGDPKRPVPIALTFGIHAVVMSIFVLQGDGDLARIAASTKRSYDLLFDQLRAASDRRELSGNSPAFYTNVNLFGSLEQLANPAATGFTLSEEVNSPRAKLL</sequence>